<dbReference type="SUPFAM" id="SSF53098">
    <property type="entry name" value="Ribonuclease H-like"/>
    <property type="match status" value="1"/>
</dbReference>
<reference evidence="1" key="1">
    <citation type="submission" date="2021-12" db="EMBL/GenBank/DDBJ databases">
        <authorList>
            <person name="King R."/>
        </authorList>
    </citation>
    <scope>NUCLEOTIDE SEQUENCE</scope>
</reference>
<organism evidence="1 2">
    <name type="scientific">Chilo suppressalis</name>
    <name type="common">Asiatic rice borer moth</name>
    <dbReference type="NCBI Taxonomy" id="168631"/>
    <lineage>
        <taxon>Eukaryota</taxon>
        <taxon>Metazoa</taxon>
        <taxon>Ecdysozoa</taxon>
        <taxon>Arthropoda</taxon>
        <taxon>Hexapoda</taxon>
        <taxon>Insecta</taxon>
        <taxon>Pterygota</taxon>
        <taxon>Neoptera</taxon>
        <taxon>Endopterygota</taxon>
        <taxon>Lepidoptera</taxon>
        <taxon>Glossata</taxon>
        <taxon>Ditrysia</taxon>
        <taxon>Pyraloidea</taxon>
        <taxon>Crambidae</taxon>
        <taxon>Crambinae</taxon>
        <taxon>Chilo</taxon>
    </lineage>
</organism>
<dbReference type="InterPro" id="IPR012337">
    <property type="entry name" value="RNaseH-like_sf"/>
</dbReference>
<evidence type="ECO:0000313" key="1">
    <source>
        <dbReference type="EMBL" id="CAH0397652.1"/>
    </source>
</evidence>
<proteinExistence type="predicted"/>
<keyword evidence="2" id="KW-1185">Reference proteome</keyword>
<sequence>MLKRFIELTEALRATIPNLDTDLPIIPIEEWKCIEQVSIILKPFYEATVEMSAENYLVASKAIILTSSLINICDNFKKQELYDPVKKLAEKLKDGMLSRLGNLETNETICLSTLLDPRFKLKAIRNKEQIEQIKNILKIKITNEIPDLYYHHHLNRQHQLLILCHHKLSVCGPNLTPKPIKNLYKRGQILRLPKSWKNI</sequence>
<dbReference type="EMBL" id="OU963894">
    <property type="protein sequence ID" value="CAH0397652.1"/>
    <property type="molecule type" value="Genomic_DNA"/>
</dbReference>
<name>A0ABN8AQ98_CHISP</name>
<dbReference type="Proteomes" id="UP001153292">
    <property type="component" value="Chromosome 1"/>
</dbReference>
<protein>
    <submittedName>
        <fullName evidence="1">Uncharacterized protein</fullName>
    </submittedName>
</protein>
<accession>A0ABN8AQ98</accession>
<evidence type="ECO:0000313" key="2">
    <source>
        <dbReference type="Proteomes" id="UP001153292"/>
    </source>
</evidence>
<gene>
    <name evidence="1" type="ORF">CHILSU_LOCUS727</name>
</gene>